<evidence type="ECO:0000259" key="3">
    <source>
        <dbReference type="Pfam" id="PF13476"/>
    </source>
</evidence>
<organism evidence="4 5">
    <name type="scientific">Pseudovibrio ascidiaceicola</name>
    <dbReference type="NCBI Taxonomy" id="285279"/>
    <lineage>
        <taxon>Bacteria</taxon>
        <taxon>Pseudomonadati</taxon>
        <taxon>Pseudomonadota</taxon>
        <taxon>Alphaproteobacteria</taxon>
        <taxon>Hyphomicrobiales</taxon>
        <taxon>Stappiaceae</taxon>
        <taxon>Pseudovibrio</taxon>
    </lineage>
</organism>
<feature type="coiled-coil region" evidence="1">
    <location>
        <begin position="268"/>
        <end position="295"/>
    </location>
</feature>
<evidence type="ECO:0000256" key="1">
    <source>
        <dbReference type="SAM" id="Coils"/>
    </source>
</evidence>
<sequence>MRILAVRGENLASLAAPFEIDLEQEPLNGAGLFAITGETGAGKSTLLDALCLALFGQCPRLSAAGSSDSVPDVAGAELRETNPRTVLTRGAASGFAEADFVGADGTGYRARWTVRRARNKASGRLQNVERSLVRIEDNAAVESGIKQVDAAVEERLGLTYDQFKRTVLLAQGDFDAFLKANDNERAALLEKVTGTQRYRDISKQIFQRFTDAKDVASKLEEKSDVAGLLEEEERTALLGQSEELETQSKSVQSDMDAIAKSLGHLQKLDEAKTKLASAQDEFVALKARHENAKAKRDLKAQFERIKSLEPVNHRVVEAEKDVAGTRAAAEKSQVMLEGVRKDLAGKEEQAKQADAVFNELEAELAKLTPEWSAAEQLDTKLGELEDEGKQLRERSDTAAAEAKQADAALAEHTKSLEEQKALQATVKEQMGRLSATKILKDRQDSLIADLDEFERVQVALTNDATRLVEMRKRESELSEIQSTLSAQLEQFVSDLEGCEGEFAAKKGEISALGADNARKSMEQLSAFRQRAEKLQENSRHFLKAKRNKQAENETWQKLVDQMAGLQQAKGKAASELTLRGEALEKARGLSTLAEAAQGDQVKLLRAELVDEAPCPVCGSDHHPVDTQEGRAALDTLFGDVFLQRKEAEEARAAAQRNLDEINGQIAACEASQKNASTLMARYGSEADALQAEAEGLWSALDAPFALDLTLDGLLEAPDMLDAVLAQVATQADALRAVLVRDEALRKELELLDTKLRGLRDAHQKAVGDQVSKAEEVSSIKVALSGVQGRHNENSEAQSRLVQRLSETLLAGGMVFGSLGAELPALKASLQERISTWEQLEQQEGTTSAALQSLDQKTSGLSERRDGLAKSSGELLRQLEQLRVLHQQRSAERKLLLGGMATGTHRAAFSEKHSNAKERKNNASNAQNNAREEFGRIEAGLAAAKAAEAKAASALTGCADRLNAELASLGLTKEAYDGLQERSSQELDALVSELKMLDDAYLATQTAVSTWEKELAAVQAQPLPERPQAELSSLLETSKQALSELQVSKGALSERLRADAVAREKAQQIMGLLLEAKETAKTWGAISEAIGSADGSKFQKVAQGVTLDLLVELANKQLHQLKPRYQLKRADFGLGLFVIDRDMGDTPRSTRSLSGGERFLISLSLALALSGLEGRQSFVDTLFIDEGFGSLDAESLDLAIDALEMLQGQGRKVGVISHVEALKDRIPVQVQVVRQGAGRSRVAVNAPAGW</sequence>
<keyword evidence="1" id="KW-0175">Coiled coil</keyword>
<feature type="compositionally biased region" description="Basic and acidic residues" evidence="2">
    <location>
        <begin position="908"/>
        <end position="920"/>
    </location>
</feature>
<protein>
    <submittedName>
        <fullName evidence="4">Exonuclease SbcC</fullName>
    </submittedName>
</protein>
<evidence type="ECO:0000256" key="2">
    <source>
        <dbReference type="SAM" id="MobiDB-lite"/>
    </source>
</evidence>
<reference evidence="4 5" key="1">
    <citation type="submission" date="2016-10" db="EMBL/GenBank/DDBJ databases">
        <authorList>
            <person name="Varghese N."/>
            <person name="Submissions S."/>
        </authorList>
    </citation>
    <scope>NUCLEOTIDE SEQUENCE [LARGE SCALE GENOMIC DNA]</scope>
    <source>
        <strain evidence="4 5">DSM 16392</strain>
    </source>
</reference>
<dbReference type="RefSeq" id="WP_093518109.1">
    <property type="nucleotide sequence ID" value="NZ_FOSK01000003.1"/>
</dbReference>
<dbReference type="SUPFAM" id="SSF52540">
    <property type="entry name" value="P-loop containing nucleoside triphosphate hydrolases"/>
    <property type="match status" value="1"/>
</dbReference>
<keyword evidence="4" id="KW-0269">Exonuclease</keyword>
<dbReference type="Gene3D" id="3.40.50.300">
    <property type="entry name" value="P-loop containing nucleotide triphosphate hydrolases"/>
    <property type="match status" value="2"/>
</dbReference>
<evidence type="ECO:0000313" key="5">
    <source>
        <dbReference type="Proteomes" id="UP000199598"/>
    </source>
</evidence>
<feature type="region of interest" description="Disordered" evidence="2">
    <location>
        <begin position="908"/>
        <end position="929"/>
    </location>
</feature>
<feature type="coiled-coil region" evidence="1">
    <location>
        <begin position="343"/>
        <end position="422"/>
    </location>
</feature>
<dbReference type="EMBL" id="FOSK01000003">
    <property type="protein sequence ID" value="SFK22637.1"/>
    <property type="molecule type" value="Genomic_DNA"/>
</dbReference>
<keyword evidence="4" id="KW-0378">Hydrolase</keyword>
<dbReference type="PANTHER" id="PTHR32114:SF2">
    <property type="entry name" value="ABC TRANSPORTER ABCH.3"/>
    <property type="match status" value="1"/>
</dbReference>
<keyword evidence="5" id="KW-1185">Reference proteome</keyword>
<dbReference type="PANTHER" id="PTHR32114">
    <property type="entry name" value="ABC TRANSPORTER ABCH.3"/>
    <property type="match status" value="1"/>
</dbReference>
<comment type="caution">
    <text evidence="4">The sequence shown here is derived from an EMBL/GenBank/DDBJ whole genome shotgun (WGS) entry which is preliminary data.</text>
</comment>
<feature type="compositionally biased region" description="Polar residues" evidence="2">
    <location>
        <begin position="844"/>
        <end position="860"/>
    </location>
</feature>
<dbReference type="Pfam" id="PF13476">
    <property type="entry name" value="AAA_23"/>
    <property type="match status" value="1"/>
</dbReference>
<feature type="region of interest" description="Disordered" evidence="2">
    <location>
        <begin position="844"/>
        <end position="865"/>
    </location>
</feature>
<keyword evidence="4" id="KW-0540">Nuclease</keyword>
<dbReference type="Pfam" id="PF13558">
    <property type="entry name" value="SbcC_Walker_B"/>
    <property type="match status" value="1"/>
</dbReference>
<proteinExistence type="predicted"/>
<name>A0A1I3XSK7_9HYPH</name>
<gene>
    <name evidence="4" type="ORF">SAMN04488518_103133</name>
</gene>
<feature type="domain" description="Rad50/SbcC-type AAA" evidence="3">
    <location>
        <begin position="8"/>
        <end position="252"/>
    </location>
</feature>
<evidence type="ECO:0000313" key="4">
    <source>
        <dbReference type="EMBL" id="SFK22637.1"/>
    </source>
</evidence>
<dbReference type="InterPro" id="IPR038729">
    <property type="entry name" value="Rad50/SbcC_AAA"/>
</dbReference>
<dbReference type="Proteomes" id="UP000199598">
    <property type="component" value="Unassembled WGS sequence"/>
</dbReference>
<dbReference type="InterPro" id="IPR027417">
    <property type="entry name" value="P-loop_NTPase"/>
</dbReference>
<feature type="coiled-coil region" evidence="1">
    <location>
        <begin position="644"/>
        <end position="671"/>
    </location>
</feature>
<dbReference type="GO" id="GO:0004527">
    <property type="term" value="F:exonuclease activity"/>
    <property type="evidence" value="ECO:0007669"/>
    <property type="project" value="UniProtKB-KW"/>
</dbReference>
<accession>A0A1I3XSK7</accession>